<proteinExistence type="predicted"/>
<sequence>MRLAPFQVRMILIVPGSGLGQVMGEQALLLTAMTAVK</sequence>
<dbReference type="RefSeq" id="XP_059603597.1">
    <property type="nucleotide sequence ID" value="XM_059747409.1"/>
</dbReference>
<protein>
    <submittedName>
        <fullName evidence="1">Uncharacterized protein</fullName>
    </submittedName>
</protein>
<dbReference type="VEuPathDB" id="FungiDB:An04g03195"/>
<dbReference type="KEGG" id="ang:An04g03195"/>
<organism evidence="1">
    <name type="scientific">Aspergillus niger</name>
    <dbReference type="NCBI Taxonomy" id="5061"/>
    <lineage>
        <taxon>Eukaryota</taxon>
        <taxon>Fungi</taxon>
        <taxon>Dikarya</taxon>
        <taxon>Ascomycota</taxon>
        <taxon>Pezizomycotina</taxon>
        <taxon>Eurotiomycetes</taxon>
        <taxon>Eurotiomycetidae</taxon>
        <taxon>Eurotiales</taxon>
        <taxon>Aspergillaceae</taxon>
        <taxon>Aspergillus</taxon>
        <taxon>Aspergillus subgen. Circumdati</taxon>
    </lineage>
</organism>
<gene>
    <name evidence="1" type="ORF">An04g03195</name>
</gene>
<reference evidence="1" key="2">
    <citation type="submission" date="2025-08" db="UniProtKB">
        <authorList>
            <consortium name="RefSeq"/>
        </authorList>
    </citation>
    <scope>IDENTIFICATION</scope>
</reference>
<name>A0AAJ8BTG8_ASPNG</name>
<dbReference type="GeneID" id="84590844"/>
<accession>A0AAJ8BTG8</accession>
<evidence type="ECO:0000313" key="1">
    <source>
        <dbReference type="RefSeq" id="XP_059603597.1"/>
    </source>
</evidence>
<dbReference type="AlphaFoldDB" id="A0AAJ8BTG8"/>
<reference evidence="1" key="1">
    <citation type="submission" date="2025-02" db="EMBL/GenBank/DDBJ databases">
        <authorList>
            <consortium name="NCBI Genome Project"/>
        </authorList>
    </citation>
    <scope>NUCLEOTIDE SEQUENCE</scope>
</reference>